<dbReference type="Proteomes" id="UP000823934">
    <property type="component" value="Unassembled WGS sequence"/>
</dbReference>
<dbReference type="Gene3D" id="3.30.429.10">
    <property type="entry name" value="Macrophage Migration Inhibitory Factor"/>
    <property type="match status" value="1"/>
</dbReference>
<reference evidence="1" key="2">
    <citation type="submission" date="2021-04" db="EMBL/GenBank/DDBJ databases">
        <authorList>
            <person name="Gilroy R."/>
        </authorList>
    </citation>
    <scope>NUCLEOTIDE SEQUENCE</scope>
    <source>
        <strain evidence="1">CHK160-9182</strain>
    </source>
</reference>
<comment type="caution">
    <text evidence="1">The sequence shown here is derived from an EMBL/GenBank/DDBJ whole genome shotgun (WGS) entry which is preliminary data.</text>
</comment>
<dbReference type="AlphaFoldDB" id="A0A9D1TU14"/>
<accession>A0A9D1TU14</accession>
<dbReference type="GO" id="GO:0008704">
    <property type="term" value="F:5-carboxymethyl-2-hydroxymuconate delta-isomerase activity"/>
    <property type="evidence" value="ECO:0007669"/>
    <property type="project" value="InterPro"/>
</dbReference>
<dbReference type="PANTHER" id="PTHR37950">
    <property type="entry name" value="4-HYDROXYPHENYLACETATE CATABOLISM PROTEIN"/>
    <property type="match status" value="1"/>
</dbReference>
<dbReference type="InterPro" id="IPR014347">
    <property type="entry name" value="Tautomerase/MIF_sf"/>
</dbReference>
<reference evidence="1" key="1">
    <citation type="journal article" date="2021" name="PeerJ">
        <title>Extensive microbial diversity within the chicken gut microbiome revealed by metagenomics and culture.</title>
        <authorList>
            <person name="Gilroy R."/>
            <person name="Ravi A."/>
            <person name="Getino M."/>
            <person name="Pursley I."/>
            <person name="Horton D.L."/>
            <person name="Alikhan N.F."/>
            <person name="Baker D."/>
            <person name="Gharbi K."/>
            <person name="Hall N."/>
            <person name="Watson M."/>
            <person name="Adriaenssens E.M."/>
            <person name="Foster-Nyarko E."/>
            <person name="Jarju S."/>
            <person name="Secka A."/>
            <person name="Antonio M."/>
            <person name="Oren A."/>
            <person name="Chaudhuri R.R."/>
            <person name="La Ragione R."/>
            <person name="Hildebrand F."/>
            <person name="Pallen M.J."/>
        </authorList>
    </citation>
    <scope>NUCLEOTIDE SEQUENCE</scope>
    <source>
        <strain evidence="1">CHK160-9182</strain>
    </source>
</reference>
<dbReference type="CDD" id="cd00580">
    <property type="entry name" value="CHMI"/>
    <property type="match status" value="1"/>
</dbReference>
<dbReference type="EMBL" id="DXHP01000119">
    <property type="protein sequence ID" value="HIW06736.1"/>
    <property type="molecule type" value="Genomic_DNA"/>
</dbReference>
<dbReference type="PANTHER" id="PTHR37950:SF1">
    <property type="entry name" value="4-HYDROXYPHENYLACETATE CATABOLISM PROTEIN"/>
    <property type="match status" value="1"/>
</dbReference>
<dbReference type="SUPFAM" id="SSF55331">
    <property type="entry name" value="Tautomerase/MIF"/>
    <property type="match status" value="1"/>
</dbReference>
<gene>
    <name evidence="1" type="ORF">H9889_05360</name>
</gene>
<dbReference type="Pfam" id="PF02962">
    <property type="entry name" value="CHMI"/>
    <property type="match status" value="1"/>
</dbReference>
<proteinExistence type="predicted"/>
<organism evidence="1 2">
    <name type="scientific">Candidatus Ignatzschineria merdigallinarum</name>
    <dbReference type="NCBI Taxonomy" id="2838621"/>
    <lineage>
        <taxon>Bacteria</taxon>
        <taxon>Pseudomonadati</taxon>
        <taxon>Pseudomonadota</taxon>
        <taxon>Gammaproteobacteria</taxon>
        <taxon>Cardiobacteriales</taxon>
        <taxon>Ignatzschineriaceae</taxon>
        <taxon>Ignatzschineria</taxon>
    </lineage>
</organism>
<dbReference type="InterPro" id="IPR004220">
    <property type="entry name" value="5-COMe_2-OHmuconate_Isoase"/>
</dbReference>
<name>A0A9D1TU14_9GAMM</name>
<evidence type="ECO:0000313" key="1">
    <source>
        <dbReference type="EMBL" id="HIW06736.1"/>
    </source>
</evidence>
<sequence length="130" mass="15048">MPHFIVEYSSNLEDEINFDQLFKNVHQTLGESGVFPLGGIRSRAIRMDHYRIADAKHDYAFVHMLLKVGSGRSLEVRQKEADKLFQVIEGFFEPLHEKRLLAITFEMQEIDPVLTYKKNNIHAFLAKNSA</sequence>
<evidence type="ECO:0000313" key="2">
    <source>
        <dbReference type="Proteomes" id="UP000823934"/>
    </source>
</evidence>
<protein>
    <submittedName>
        <fullName evidence="1">5-carboxymethyl-2-hydroxymuconate Delta-isomerase</fullName>
    </submittedName>
</protein>